<dbReference type="EMBL" id="GG738876">
    <property type="protein sequence ID" value="EFC42936.1"/>
    <property type="molecule type" value="Genomic_DNA"/>
</dbReference>
<evidence type="ECO:0000313" key="2">
    <source>
        <dbReference type="Proteomes" id="UP000006671"/>
    </source>
</evidence>
<name>D2VJF8_NAEGR</name>
<dbReference type="InterPro" id="IPR036249">
    <property type="entry name" value="Thioredoxin-like_sf"/>
</dbReference>
<sequence length="353" mass="40502">MFENIDSGLLTAGFLAGTTLLLGYLMGKSDDNSSEIKKSMTKEEIEDMLSKATKEIESGLVGASDKTTQKLNALKQLVKCVYDLYDISYTESLPINQGVDCECAYGFKREEFKDPQDKLVGRITPHNSLLLFLTNVRATEWEANAEETQFPMIGKATTLLKKKKIKISIAEAYDGEKIEGNTFIMIPEQIKFTNVVDEVELEKLVTFAMSGQTSSAEVDVSKIERNVKQSTIMICCHHQRDQRCGYCGPRLYEAFRDFCIQNQIDIVLRRVNHLGGHKYAGNVVIVYQNKKMQKLPWFVDWYGYVDLKDVERLMYAHFDFTENPQPSYRVVKDLWKGRPSMNKDMFEKFLMMQ</sequence>
<dbReference type="OMA" id="CCHHQRD"/>
<evidence type="ECO:0000313" key="1">
    <source>
        <dbReference type="EMBL" id="EFC42936.1"/>
    </source>
</evidence>
<dbReference type="VEuPathDB" id="AmoebaDB:NAEGRDRAFT_69024"/>
<dbReference type="KEGG" id="ngr:NAEGRDRAFT_69024"/>
<dbReference type="CDD" id="cd03062">
    <property type="entry name" value="TRX_Fd_Sucrase"/>
    <property type="match status" value="1"/>
</dbReference>
<dbReference type="PANTHER" id="PTHR31902">
    <property type="entry name" value="ACTIN PATCHES DISTAL PROTEIN 1"/>
    <property type="match status" value="1"/>
</dbReference>
<dbReference type="RefSeq" id="XP_002675680.1">
    <property type="nucleotide sequence ID" value="XM_002675634.1"/>
</dbReference>
<dbReference type="Gene3D" id="3.40.30.10">
    <property type="entry name" value="Glutaredoxin"/>
    <property type="match status" value="1"/>
</dbReference>
<proteinExistence type="predicted"/>
<keyword evidence="2" id="KW-1185">Reference proteome</keyword>
<dbReference type="PANTHER" id="PTHR31902:SF14">
    <property type="entry name" value="ACTIN PATCHES DISTAL PROTEIN 1"/>
    <property type="match status" value="1"/>
</dbReference>
<dbReference type="SUPFAM" id="SSF52833">
    <property type="entry name" value="Thioredoxin-like"/>
    <property type="match status" value="1"/>
</dbReference>
<organism evidence="2">
    <name type="scientific">Naegleria gruberi</name>
    <name type="common">Amoeba</name>
    <dbReference type="NCBI Taxonomy" id="5762"/>
    <lineage>
        <taxon>Eukaryota</taxon>
        <taxon>Discoba</taxon>
        <taxon>Heterolobosea</taxon>
        <taxon>Tetramitia</taxon>
        <taxon>Eutetramitia</taxon>
        <taxon>Vahlkampfiidae</taxon>
        <taxon>Naegleria</taxon>
    </lineage>
</organism>
<dbReference type="InterPro" id="IPR009737">
    <property type="entry name" value="Aim32/Apd1-like"/>
</dbReference>
<dbReference type="InParanoid" id="D2VJF8"/>
<dbReference type="OrthoDB" id="10253744at2759"/>
<dbReference type="Pfam" id="PF06999">
    <property type="entry name" value="Suc_Fer-like"/>
    <property type="match status" value="1"/>
</dbReference>
<gene>
    <name evidence="1" type="ORF">NAEGRDRAFT_69024</name>
</gene>
<accession>D2VJF8</accession>
<protein>
    <submittedName>
        <fullName evidence="1">Predicted protein</fullName>
    </submittedName>
</protein>
<dbReference type="AlphaFoldDB" id="D2VJF8"/>
<reference evidence="1 2" key="1">
    <citation type="journal article" date="2010" name="Cell">
        <title>The genome of Naegleria gruberi illuminates early eukaryotic versatility.</title>
        <authorList>
            <person name="Fritz-Laylin L.K."/>
            <person name="Prochnik S.E."/>
            <person name="Ginger M.L."/>
            <person name="Dacks J.B."/>
            <person name="Carpenter M.L."/>
            <person name="Field M.C."/>
            <person name="Kuo A."/>
            <person name="Paredez A."/>
            <person name="Chapman J."/>
            <person name="Pham J."/>
            <person name="Shu S."/>
            <person name="Neupane R."/>
            <person name="Cipriano M."/>
            <person name="Mancuso J."/>
            <person name="Tu H."/>
            <person name="Salamov A."/>
            <person name="Lindquist E."/>
            <person name="Shapiro H."/>
            <person name="Lucas S."/>
            <person name="Grigoriev I.V."/>
            <person name="Cande W.Z."/>
            <person name="Fulton C."/>
            <person name="Rokhsar D.S."/>
            <person name="Dawson S.C."/>
        </authorList>
    </citation>
    <scope>NUCLEOTIDE SEQUENCE [LARGE SCALE GENOMIC DNA]</scope>
    <source>
        <strain evidence="1 2">NEG-M</strain>
    </source>
</reference>
<dbReference type="GeneID" id="8853007"/>
<dbReference type="Proteomes" id="UP000006671">
    <property type="component" value="Unassembled WGS sequence"/>
</dbReference>